<dbReference type="SUPFAM" id="SSF102114">
    <property type="entry name" value="Radical SAM enzymes"/>
    <property type="match status" value="1"/>
</dbReference>
<dbReference type="InterPro" id="IPR013785">
    <property type="entry name" value="Aldolase_TIM"/>
</dbReference>
<dbReference type="InterPro" id="IPR023995">
    <property type="entry name" value="HemZ"/>
</dbReference>
<sequence>MIKIINIYIEGHDYNHDLFELVRTFFIKTDIKFIEYKELINKYEYLLVSKLLQNEDKSTSLTIFYYNGKIVEKLEDDIGSINIPFYDKKNLEKLSVKKGVYNVLSKYLNKTLPWGILTGIRPVKVVHKLIDTDIPNKEILEILKNEYKFMNSKAQLILNIALSQRKHIYPIDKEKFSLYINIPFCPSKCSYCSFPSFKIKNNNEIVERYIDCLILELKSSKDIFKYKTLNTIYIGGGTPTSLEISQLKRIIKEIKDIFPGNVKEFTVEAGRPDTIDIEKLRMLKYYGVNRISINPQTFNPKTLKCIGRNHDIESIRESYNLAKSLDFDIINMDIILGLPGEGMLELENTLKEIKDLNPDNLTVHTLSLKKGSKLYNRETTDIDKKTTVEKMLDRTFLYASEEGYLPYYMYRQKQILGNLENIGYTKPSKECIYNISMMEEKETIIGFGLGAVTKIYYPSEDKIKRIPNFKSLHDYIDRISEVIQKKKDINFNLIKDEDNQKPLKRKDI</sequence>
<keyword evidence="3" id="KW-0408">Iron</keyword>
<reference evidence="6 7" key="1">
    <citation type="submission" date="2016-02" db="EMBL/GenBank/DDBJ databases">
        <title>Genome sequence of Tissierella creatinophila DSM 6911.</title>
        <authorList>
            <person name="Poehlein A."/>
            <person name="Daniel R."/>
        </authorList>
    </citation>
    <scope>NUCLEOTIDE SEQUENCE [LARGE SCALE GENOMIC DNA]</scope>
    <source>
        <strain evidence="6 7">DSM 6911</strain>
    </source>
</reference>
<dbReference type="PROSITE" id="PS51918">
    <property type="entry name" value="RADICAL_SAM"/>
    <property type="match status" value="1"/>
</dbReference>
<dbReference type="NCBIfam" id="TIGR03994">
    <property type="entry name" value="rSAM_HemZ"/>
    <property type="match status" value="1"/>
</dbReference>
<dbReference type="SFLD" id="SFLDF00310">
    <property type="entry name" value="oxygen-independent_coproporphy"/>
    <property type="match status" value="1"/>
</dbReference>
<dbReference type="SMART" id="SM00729">
    <property type="entry name" value="Elp3"/>
    <property type="match status" value="1"/>
</dbReference>
<dbReference type="SFLD" id="SFLDG01082">
    <property type="entry name" value="B12-binding_domain_containing"/>
    <property type="match status" value="1"/>
</dbReference>
<evidence type="ECO:0000313" key="6">
    <source>
        <dbReference type="EMBL" id="OLS01677.1"/>
    </source>
</evidence>
<dbReference type="GO" id="GO:0046872">
    <property type="term" value="F:metal ion binding"/>
    <property type="evidence" value="ECO:0007669"/>
    <property type="project" value="UniProtKB-KW"/>
</dbReference>
<keyword evidence="1" id="KW-0949">S-adenosyl-L-methionine</keyword>
<evidence type="ECO:0000256" key="1">
    <source>
        <dbReference type="ARBA" id="ARBA00022691"/>
    </source>
</evidence>
<comment type="caution">
    <text evidence="6">The sequence shown here is derived from an EMBL/GenBank/DDBJ whole genome shotgun (WGS) entry which is preliminary data.</text>
</comment>
<name>A0A1U7M2Z2_TISCR</name>
<keyword evidence="4" id="KW-0411">Iron-sulfur</keyword>
<dbReference type="AlphaFoldDB" id="A0A1U7M2Z2"/>
<dbReference type="PANTHER" id="PTHR13932:SF1">
    <property type="entry name" value="OXYGEN-INDEPENDENT COPROPORPHYRINOGEN-III OXIDASE-LIKE PROTEIN HEMZ"/>
    <property type="match status" value="1"/>
</dbReference>
<keyword evidence="7" id="KW-1185">Reference proteome</keyword>
<dbReference type="CDD" id="cd01335">
    <property type="entry name" value="Radical_SAM"/>
    <property type="match status" value="1"/>
</dbReference>
<evidence type="ECO:0000256" key="3">
    <source>
        <dbReference type="ARBA" id="ARBA00023004"/>
    </source>
</evidence>
<dbReference type="GO" id="GO:0005737">
    <property type="term" value="C:cytoplasm"/>
    <property type="evidence" value="ECO:0007669"/>
    <property type="project" value="TreeGrafter"/>
</dbReference>
<dbReference type="InterPro" id="IPR007197">
    <property type="entry name" value="rSAM"/>
</dbReference>
<keyword evidence="6" id="KW-0560">Oxidoreductase</keyword>
<proteinExistence type="predicted"/>
<gene>
    <name evidence="6" type="primary">hemZ</name>
    <name evidence="6" type="ORF">TICRE_22770</name>
</gene>
<dbReference type="Pfam" id="PF04055">
    <property type="entry name" value="Radical_SAM"/>
    <property type="match status" value="1"/>
</dbReference>
<dbReference type="GO" id="GO:0051539">
    <property type="term" value="F:4 iron, 4 sulfur cluster binding"/>
    <property type="evidence" value="ECO:0007669"/>
    <property type="project" value="TreeGrafter"/>
</dbReference>
<accession>A0A1U7M2Z2</accession>
<organism evidence="6 7">
    <name type="scientific">Tissierella creatinophila DSM 6911</name>
    <dbReference type="NCBI Taxonomy" id="1123403"/>
    <lineage>
        <taxon>Bacteria</taxon>
        <taxon>Bacillati</taxon>
        <taxon>Bacillota</taxon>
        <taxon>Tissierellia</taxon>
        <taxon>Tissierellales</taxon>
        <taxon>Tissierellaceae</taxon>
        <taxon>Tissierella</taxon>
    </lineage>
</organism>
<dbReference type="OrthoDB" id="9808022at2"/>
<dbReference type="Proteomes" id="UP000186112">
    <property type="component" value="Unassembled WGS sequence"/>
</dbReference>
<evidence type="ECO:0000256" key="4">
    <source>
        <dbReference type="ARBA" id="ARBA00023014"/>
    </source>
</evidence>
<dbReference type="GO" id="GO:0006779">
    <property type="term" value="P:porphyrin-containing compound biosynthetic process"/>
    <property type="evidence" value="ECO:0007669"/>
    <property type="project" value="TreeGrafter"/>
</dbReference>
<dbReference type="SFLD" id="SFLDG01065">
    <property type="entry name" value="anaerobic_coproporphyrinogen-I"/>
    <property type="match status" value="1"/>
</dbReference>
<dbReference type="PANTHER" id="PTHR13932">
    <property type="entry name" value="COPROPORPHYRINIGEN III OXIDASE"/>
    <property type="match status" value="1"/>
</dbReference>
<evidence type="ECO:0000259" key="5">
    <source>
        <dbReference type="PROSITE" id="PS51918"/>
    </source>
</evidence>
<dbReference type="EC" id="1.3.99.-" evidence="6"/>
<dbReference type="InterPro" id="IPR058240">
    <property type="entry name" value="rSAM_sf"/>
</dbReference>
<evidence type="ECO:0000256" key="2">
    <source>
        <dbReference type="ARBA" id="ARBA00022723"/>
    </source>
</evidence>
<dbReference type="SFLD" id="SFLDS00029">
    <property type="entry name" value="Radical_SAM"/>
    <property type="match status" value="1"/>
</dbReference>
<dbReference type="Gene3D" id="3.20.20.70">
    <property type="entry name" value="Aldolase class I"/>
    <property type="match status" value="1"/>
</dbReference>
<protein>
    <submittedName>
        <fullName evidence="6">Oxygen-independent coproporphyrinogen-III oxidase-like protein HemZ</fullName>
        <ecNumber evidence="6">1.3.99.-</ecNumber>
    </submittedName>
</protein>
<evidence type="ECO:0000313" key="7">
    <source>
        <dbReference type="Proteomes" id="UP000186112"/>
    </source>
</evidence>
<dbReference type="RefSeq" id="WP_158016537.1">
    <property type="nucleotide sequence ID" value="NZ_LTDM01000064.1"/>
</dbReference>
<dbReference type="GO" id="GO:0016491">
    <property type="term" value="F:oxidoreductase activity"/>
    <property type="evidence" value="ECO:0007669"/>
    <property type="project" value="UniProtKB-KW"/>
</dbReference>
<feature type="domain" description="Radical SAM core" evidence="5">
    <location>
        <begin position="170"/>
        <end position="418"/>
    </location>
</feature>
<dbReference type="InterPro" id="IPR006638">
    <property type="entry name" value="Elp3/MiaA/NifB-like_rSAM"/>
</dbReference>
<dbReference type="EMBL" id="LTDM01000064">
    <property type="protein sequence ID" value="OLS01677.1"/>
    <property type="molecule type" value="Genomic_DNA"/>
</dbReference>
<dbReference type="InterPro" id="IPR034505">
    <property type="entry name" value="Coproporphyrinogen-III_oxidase"/>
</dbReference>
<keyword evidence="2" id="KW-0479">Metal-binding</keyword>